<dbReference type="Pfam" id="PF00990">
    <property type="entry name" value="GGDEF"/>
    <property type="match status" value="1"/>
</dbReference>
<dbReference type="SMART" id="SM00116">
    <property type="entry name" value="CBS"/>
    <property type="match status" value="4"/>
</dbReference>
<dbReference type="InterPro" id="IPR001610">
    <property type="entry name" value="PAC"/>
</dbReference>
<dbReference type="SUPFAM" id="SSF55785">
    <property type="entry name" value="PYP-like sensor domain (PAS domain)"/>
    <property type="match status" value="1"/>
</dbReference>
<feature type="domain" description="CBS" evidence="10">
    <location>
        <begin position="221"/>
        <end position="279"/>
    </location>
</feature>
<reference evidence="12" key="1">
    <citation type="submission" date="2016-10" db="EMBL/GenBank/DDBJ databases">
        <authorList>
            <person name="Varghese N."/>
            <person name="Submissions S."/>
        </authorList>
    </citation>
    <scope>NUCLEOTIDE SEQUENCE [LARGE SCALE GENOMIC DNA]</scope>
    <source>
        <strain evidence="12">DSM 7165</strain>
    </source>
</reference>
<dbReference type="EC" id="3.1.4.52" evidence="2"/>
<dbReference type="GO" id="GO:0071732">
    <property type="term" value="P:cellular response to nitric oxide"/>
    <property type="evidence" value="ECO:0007669"/>
    <property type="project" value="UniProtKB-ARBA"/>
</dbReference>
<dbReference type="Pfam" id="PF00571">
    <property type="entry name" value="CBS"/>
    <property type="match status" value="4"/>
</dbReference>
<comment type="cofactor">
    <cofactor evidence="1">
        <name>Mg(2+)</name>
        <dbReference type="ChEBI" id="CHEBI:18420"/>
    </cofactor>
</comment>
<comment type="catalytic activity">
    <reaction evidence="4">
        <text>3',3'-c-di-GMP + H2O = 5'-phosphoguanylyl(3'-&gt;5')guanosine + H(+)</text>
        <dbReference type="Rhea" id="RHEA:24902"/>
        <dbReference type="ChEBI" id="CHEBI:15377"/>
        <dbReference type="ChEBI" id="CHEBI:15378"/>
        <dbReference type="ChEBI" id="CHEBI:58754"/>
        <dbReference type="ChEBI" id="CHEBI:58805"/>
        <dbReference type="EC" id="3.1.4.52"/>
    </reaction>
    <physiologicalReaction direction="left-to-right" evidence="4">
        <dbReference type="Rhea" id="RHEA:24903"/>
    </physiologicalReaction>
</comment>
<feature type="domain" description="EAL" evidence="8">
    <location>
        <begin position="595"/>
        <end position="850"/>
    </location>
</feature>
<dbReference type="Gene3D" id="3.30.450.20">
    <property type="entry name" value="PAS domain"/>
    <property type="match status" value="1"/>
</dbReference>
<dbReference type="InterPro" id="IPR035919">
    <property type="entry name" value="EAL_sf"/>
</dbReference>
<dbReference type="FunFam" id="3.30.70.270:FF:000001">
    <property type="entry name" value="Diguanylate cyclase domain protein"/>
    <property type="match status" value="1"/>
</dbReference>
<feature type="domain" description="CBS" evidence="10">
    <location>
        <begin position="24"/>
        <end position="81"/>
    </location>
</feature>
<dbReference type="SMART" id="SM00086">
    <property type="entry name" value="PAC"/>
    <property type="match status" value="1"/>
</dbReference>
<keyword evidence="3" id="KW-0973">c-di-GMP</keyword>
<dbReference type="PANTHER" id="PTHR44757">
    <property type="entry name" value="DIGUANYLATE CYCLASE DGCP"/>
    <property type="match status" value="1"/>
</dbReference>
<dbReference type="SMART" id="SM00052">
    <property type="entry name" value="EAL"/>
    <property type="match status" value="1"/>
</dbReference>
<dbReference type="InterPro" id="IPR046342">
    <property type="entry name" value="CBS_dom_sf"/>
</dbReference>
<keyword evidence="5" id="KW-0129">CBS domain</keyword>
<dbReference type="PROSITE" id="PS50112">
    <property type="entry name" value="PAS"/>
    <property type="match status" value="1"/>
</dbReference>
<dbReference type="PROSITE" id="PS51371">
    <property type="entry name" value="CBS"/>
    <property type="match status" value="4"/>
</dbReference>
<dbReference type="PROSITE" id="PS50113">
    <property type="entry name" value="PAC"/>
    <property type="match status" value="1"/>
</dbReference>
<evidence type="ECO:0000259" key="10">
    <source>
        <dbReference type="PROSITE" id="PS51371"/>
    </source>
</evidence>
<evidence type="ECO:0000256" key="1">
    <source>
        <dbReference type="ARBA" id="ARBA00001946"/>
    </source>
</evidence>
<dbReference type="InterPro" id="IPR001633">
    <property type="entry name" value="EAL_dom"/>
</dbReference>
<dbReference type="NCBIfam" id="TIGR00254">
    <property type="entry name" value="GGDEF"/>
    <property type="match status" value="1"/>
</dbReference>
<dbReference type="InterPro" id="IPR043128">
    <property type="entry name" value="Rev_trsase/Diguanyl_cyclase"/>
</dbReference>
<dbReference type="STRING" id="64971.SAMN05421831_109128"/>
<dbReference type="InterPro" id="IPR000700">
    <property type="entry name" value="PAS-assoc_C"/>
</dbReference>
<dbReference type="RefSeq" id="WP_093310846.1">
    <property type="nucleotide sequence ID" value="NZ_FNYH01000009.1"/>
</dbReference>
<dbReference type="Gene3D" id="3.20.20.450">
    <property type="entry name" value="EAL domain"/>
    <property type="match status" value="1"/>
</dbReference>
<feature type="domain" description="GGDEF" evidence="9">
    <location>
        <begin position="453"/>
        <end position="586"/>
    </location>
</feature>
<evidence type="ECO:0000259" key="6">
    <source>
        <dbReference type="PROSITE" id="PS50112"/>
    </source>
</evidence>
<evidence type="ECO:0000256" key="5">
    <source>
        <dbReference type="PROSITE-ProRule" id="PRU00703"/>
    </source>
</evidence>
<dbReference type="InterPro" id="IPR000160">
    <property type="entry name" value="GGDEF_dom"/>
</dbReference>
<dbReference type="InterPro" id="IPR052155">
    <property type="entry name" value="Biofilm_reg_signaling"/>
</dbReference>
<dbReference type="InterPro" id="IPR000644">
    <property type="entry name" value="CBS_dom"/>
</dbReference>
<feature type="domain" description="PAC" evidence="7">
    <location>
        <begin position="369"/>
        <end position="421"/>
    </location>
</feature>
<dbReference type="CDD" id="cd01948">
    <property type="entry name" value="EAL"/>
    <property type="match status" value="1"/>
</dbReference>
<dbReference type="InterPro" id="IPR000014">
    <property type="entry name" value="PAS"/>
</dbReference>
<dbReference type="InterPro" id="IPR035965">
    <property type="entry name" value="PAS-like_dom_sf"/>
</dbReference>
<feature type="domain" description="CBS" evidence="10">
    <location>
        <begin position="155"/>
        <end position="215"/>
    </location>
</feature>
<dbReference type="SUPFAM" id="SSF54631">
    <property type="entry name" value="CBS-domain pair"/>
    <property type="match status" value="2"/>
</dbReference>
<dbReference type="Gene3D" id="3.10.580.10">
    <property type="entry name" value="CBS-domain"/>
    <property type="match status" value="2"/>
</dbReference>
<dbReference type="CDD" id="cd00130">
    <property type="entry name" value="PAS"/>
    <property type="match status" value="1"/>
</dbReference>
<dbReference type="GO" id="GO:0071111">
    <property type="term" value="F:cyclic-guanylate-specific phosphodiesterase activity"/>
    <property type="evidence" value="ECO:0007669"/>
    <property type="project" value="UniProtKB-EC"/>
</dbReference>
<dbReference type="SUPFAM" id="SSF55073">
    <property type="entry name" value="Nucleotide cyclase"/>
    <property type="match status" value="1"/>
</dbReference>
<dbReference type="CDD" id="cd01949">
    <property type="entry name" value="GGDEF"/>
    <property type="match status" value="1"/>
</dbReference>
<dbReference type="Gene3D" id="3.30.70.270">
    <property type="match status" value="1"/>
</dbReference>
<feature type="domain" description="CBS" evidence="10">
    <location>
        <begin position="90"/>
        <end position="147"/>
    </location>
</feature>
<protein>
    <recommendedName>
        <fullName evidence="2">cyclic-guanylate-specific phosphodiesterase</fullName>
        <ecNumber evidence="2">3.1.4.52</ecNumber>
    </recommendedName>
</protein>
<dbReference type="PROSITE" id="PS50883">
    <property type="entry name" value="EAL"/>
    <property type="match status" value="1"/>
</dbReference>
<proteinExistence type="predicted"/>
<name>A0A1H6THA6_9GAMM</name>
<dbReference type="SMART" id="SM00267">
    <property type="entry name" value="GGDEF"/>
    <property type="match status" value="1"/>
</dbReference>
<sequence length="857" mass="96469">MTIAKHALLNDLFVSDDVPVGQLIHSGLLTCPPETCLSEAARLMQQAHVSCILIQDPETQALVGIWSEGDARRLDFTDRQLISRPIGDFMSHPVRSVPASWSLNQVGMKLKREGVRRLLVIQDEDQRPLGIVTQTDVVRQQGLEHYLYMREVGSAIRQPPLVLDARMPVAEAVHTLQESNSEAAIVAYPQDLHHPWGIITERDLIRLLADAQNYVCLGDIATHQLLSVEPDTSLIAAVNILREKKFRHLGVIGPQGQPIGLLSLGDILASVEYAYVNRLREALSARDSALKASMEHLRLAQKVIEVSLDGIIITDARGIIESVNPSFTELTGYTAEEVIGKTPKVLSSGRHQSNFYQNMWQALKQQGYWQGEIWNKRKNGDIFPEWLTITAIRDEKEQIIQYAAIFADISDRKRKEEKIHNLAYFDELTGLANRRLLNDRLQQALSQARKHEAMLAVLFLDLDLFKRINDSLGHASGDQVLRRVARRLQDAVGTEDSVARLGGDEFVILVPEVEHLTDLERLSHRIIAAIHQPMQIEGQELFVSTSIGISLYPQDAQNTDDLLKNADSAMYRAKENGRNNFSFFTQQLGQETSSRLTLENALRRALHQQAFQLFYQPKIDIHQGKLKGFEALIRWNDEHLGFVSPADFIPMAEQLGLIDSLGNWVLHEACQQLKWWQKAGLDVVPIAINISARQLASPHFEASIHQALQDSKIPAYLLELELTESCFLPEHAEAIACMLHRLRQLGIKISIDDFGTGYSSLSYLKRLPLDTLKIDASFVRELPHAHDDCQIAITIIAMAKALGLNVVAEGIETYEQLTFLREQGCEQGQGYYLGRPSPANQVVTWLAQDWHTQVYDH</sequence>
<evidence type="ECO:0000256" key="2">
    <source>
        <dbReference type="ARBA" id="ARBA00012282"/>
    </source>
</evidence>
<dbReference type="PANTHER" id="PTHR44757:SF2">
    <property type="entry name" value="BIOFILM ARCHITECTURE MAINTENANCE PROTEIN MBAA"/>
    <property type="match status" value="1"/>
</dbReference>
<dbReference type="SUPFAM" id="SSF141868">
    <property type="entry name" value="EAL domain-like"/>
    <property type="match status" value="1"/>
</dbReference>
<dbReference type="SMART" id="SM00091">
    <property type="entry name" value="PAS"/>
    <property type="match status" value="1"/>
</dbReference>
<dbReference type="NCBIfam" id="TIGR00229">
    <property type="entry name" value="sensory_box"/>
    <property type="match status" value="1"/>
</dbReference>
<accession>A0A1H6THA6</accession>
<dbReference type="FunFam" id="3.20.20.450:FF:000001">
    <property type="entry name" value="Cyclic di-GMP phosphodiesterase yahA"/>
    <property type="match status" value="1"/>
</dbReference>
<dbReference type="AlphaFoldDB" id="A0A1H6THA6"/>
<dbReference type="EMBL" id="FNYH01000009">
    <property type="protein sequence ID" value="SEI76507.1"/>
    <property type="molecule type" value="Genomic_DNA"/>
</dbReference>
<dbReference type="PROSITE" id="PS50887">
    <property type="entry name" value="GGDEF"/>
    <property type="match status" value="1"/>
</dbReference>
<dbReference type="OrthoDB" id="6168558at2"/>
<dbReference type="Pfam" id="PF00563">
    <property type="entry name" value="EAL"/>
    <property type="match status" value="1"/>
</dbReference>
<feature type="domain" description="PAS" evidence="6">
    <location>
        <begin position="296"/>
        <end position="342"/>
    </location>
</feature>
<dbReference type="Pfam" id="PF13426">
    <property type="entry name" value="PAS_9"/>
    <property type="match status" value="1"/>
</dbReference>
<gene>
    <name evidence="11" type="ORF">SAMN05421831_109128</name>
</gene>
<organism evidence="11 12">
    <name type="scientific">Allopseudospirillum japonicum</name>
    <dbReference type="NCBI Taxonomy" id="64971"/>
    <lineage>
        <taxon>Bacteria</taxon>
        <taxon>Pseudomonadati</taxon>
        <taxon>Pseudomonadota</taxon>
        <taxon>Gammaproteobacteria</taxon>
        <taxon>Oceanospirillales</taxon>
        <taxon>Oceanospirillaceae</taxon>
        <taxon>Allopseudospirillum</taxon>
    </lineage>
</organism>
<evidence type="ECO:0000259" key="9">
    <source>
        <dbReference type="PROSITE" id="PS50887"/>
    </source>
</evidence>
<evidence type="ECO:0000259" key="8">
    <source>
        <dbReference type="PROSITE" id="PS50883"/>
    </source>
</evidence>
<keyword evidence="12" id="KW-1185">Reference proteome</keyword>
<dbReference type="Proteomes" id="UP000242999">
    <property type="component" value="Unassembled WGS sequence"/>
</dbReference>
<evidence type="ECO:0000256" key="3">
    <source>
        <dbReference type="ARBA" id="ARBA00022636"/>
    </source>
</evidence>
<evidence type="ECO:0000256" key="4">
    <source>
        <dbReference type="ARBA" id="ARBA00051114"/>
    </source>
</evidence>
<evidence type="ECO:0000313" key="11">
    <source>
        <dbReference type="EMBL" id="SEI76507.1"/>
    </source>
</evidence>
<dbReference type="InterPro" id="IPR029787">
    <property type="entry name" value="Nucleotide_cyclase"/>
</dbReference>
<evidence type="ECO:0000259" key="7">
    <source>
        <dbReference type="PROSITE" id="PS50113"/>
    </source>
</evidence>
<evidence type="ECO:0000313" key="12">
    <source>
        <dbReference type="Proteomes" id="UP000242999"/>
    </source>
</evidence>